<evidence type="ECO:0000256" key="1">
    <source>
        <dbReference type="ARBA" id="ARBA00003943"/>
    </source>
</evidence>
<keyword evidence="12 15" id="KW-0520">NAD</keyword>
<feature type="transmembrane region" description="Helical" evidence="16">
    <location>
        <begin position="60"/>
        <end position="79"/>
    </location>
</feature>
<dbReference type="InterPro" id="IPR029035">
    <property type="entry name" value="DHS-like_NAD/FAD-binding_dom"/>
</dbReference>
<dbReference type="GO" id="GO:0050661">
    <property type="term" value="F:NADP binding"/>
    <property type="evidence" value="ECO:0007669"/>
    <property type="project" value="InterPro"/>
</dbReference>
<evidence type="ECO:0000259" key="17">
    <source>
        <dbReference type="Pfam" id="PF02233"/>
    </source>
</evidence>
<evidence type="ECO:0000256" key="15">
    <source>
        <dbReference type="PIRNR" id="PIRNR000204"/>
    </source>
</evidence>
<feature type="transmembrane region" description="Helical" evidence="16">
    <location>
        <begin position="86"/>
        <end position="104"/>
    </location>
</feature>
<evidence type="ECO:0000256" key="2">
    <source>
        <dbReference type="ARBA" id="ARBA00004429"/>
    </source>
</evidence>
<evidence type="ECO:0000256" key="16">
    <source>
        <dbReference type="SAM" id="Phobius"/>
    </source>
</evidence>
<evidence type="ECO:0000256" key="12">
    <source>
        <dbReference type="ARBA" id="ARBA00023027"/>
    </source>
</evidence>
<comment type="function">
    <text evidence="1 15">The transhydrogenation between NADH and NADP is coupled to respiration and ATP hydrolysis and functions as a proton pump across the membrane.</text>
</comment>
<evidence type="ECO:0000256" key="10">
    <source>
        <dbReference type="ARBA" id="ARBA00022967"/>
    </source>
</evidence>
<comment type="subcellular location">
    <subcellularLocation>
        <location evidence="2">Cell inner membrane</location>
        <topology evidence="2">Multi-pass membrane protein</topology>
    </subcellularLocation>
</comment>
<evidence type="ECO:0000256" key="3">
    <source>
        <dbReference type="ARBA" id="ARBA00007919"/>
    </source>
</evidence>
<evidence type="ECO:0000256" key="8">
    <source>
        <dbReference type="ARBA" id="ARBA00022692"/>
    </source>
</evidence>
<keyword evidence="13 15" id="KW-0472">Membrane</keyword>
<keyword evidence="9 15" id="KW-0521">NADP</keyword>
<evidence type="ECO:0000313" key="19">
    <source>
        <dbReference type="Proteomes" id="UP000607397"/>
    </source>
</evidence>
<evidence type="ECO:0000256" key="14">
    <source>
        <dbReference type="ARBA" id="ARBA00048202"/>
    </source>
</evidence>
<evidence type="ECO:0000256" key="4">
    <source>
        <dbReference type="ARBA" id="ARBA00012943"/>
    </source>
</evidence>
<evidence type="ECO:0000256" key="13">
    <source>
        <dbReference type="ARBA" id="ARBA00023136"/>
    </source>
</evidence>
<keyword evidence="6 15" id="KW-1003">Cell membrane</keyword>
<dbReference type="Proteomes" id="UP000607397">
    <property type="component" value="Unassembled WGS sequence"/>
</dbReference>
<dbReference type="RefSeq" id="WP_161825263.1">
    <property type="nucleotide sequence ID" value="NZ_WVIC01000016.1"/>
</dbReference>
<keyword evidence="8 16" id="KW-0812">Transmembrane</keyword>
<dbReference type="EMBL" id="WVIC01000016">
    <property type="protein sequence ID" value="NCJ06791.1"/>
    <property type="molecule type" value="Genomic_DNA"/>
</dbReference>
<feature type="transmembrane region" description="Helical" evidence="16">
    <location>
        <begin position="124"/>
        <end position="149"/>
    </location>
</feature>
<dbReference type="SUPFAM" id="SSF52467">
    <property type="entry name" value="DHS-like NAD/FAD-binding domain"/>
    <property type="match status" value="1"/>
</dbReference>
<evidence type="ECO:0000256" key="6">
    <source>
        <dbReference type="ARBA" id="ARBA00022475"/>
    </source>
</evidence>
<keyword evidence="11 16" id="KW-1133">Transmembrane helix</keyword>
<dbReference type="PANTHER" id="PTHR44758">
    <property type="entry name" value="NAD(P) TRANSHYDROGENASE SUBUNIT BETA"/>
    <property type="match status" value="1"/>
</dbReference>
<evidence type="ECO:0000256" key="11">
    <source>
        <dbReference type="ARBA" id="ARBA00022989"/>
    </source>
</evidence>
<organism evidence="18 19">
    <name type="scientific">Petrachloros mirabilis ULC683</name>
    <dbReference type="NCBI Taxonomy" id="2781853"/>
    <lineage>
        <taxon>Bacteria</taxon>
        <taxon>Bacillati</taxon>
        <taxon>Cyanobacteriota</taxon>
        <taxon>Cyanophyceae</taxon>
        <taxon>Synechococcales</taxon>
        <taxon>Petrachlorosaceae</taxon>
        <taxon>Petrachloros</taxon>
        <taxon>Petrachloros mirabilis</taxon>
    </lineage>
</organism>
<feature type="transmembrane region" description="Helical" evidence="16">
    <location>
        <begin position="238"/>
        <end position="258"/>
    </location>
</feature>
<evidence type="ECO:0000313" key="18">
    <source>
        <dbReference type="EMBL" id="NCJ06791.1"/>
    </source>
</evidence>
<dbReference type="AlphaFoldDB" id="A0A8K1ZZG6"/>
<comment type="catalytic activity">
    <reaction evidence="14 15">
        <text>NAD(+) + NADPH + H(+)(in) = NADH + NADP(+) + H(+)(out)</text>
        <dbReference type="Rhea" id="RHEA:47992"/>
        <dbReference type="ChEBI" id="CHEBI:15378"/>
        <dbReference type="ChEBI" id="CHEBI:57540"/>
        <dbReference type="ChEBI" id="CHEBI:57783"/>
        <dbReference type="ChEBI" id="CHEBI:57945"/>
        <dbReference type="ChEBI" id="CHEBI:58349"/>
        <dbReference type="EC" id="7.1.1.1"/>
    </reaction>
</comment>
<protein>
    <recommendedName>
        <fullName evidence="5 15">NAD(P) transhydrogenase subunit beta</fullName>
        <ecNumber evidence="4 15">7.1.1.1</ecNumber>
    </recommendedName>
    <alternativeName>
        <fullName evidence="15">Nicotinamide nucleotide transhydrogenase subunit beta</fullName>
    </alternativeName>
</protein>
<dbReference type="Gene3D" id="3.40.50.1220">
    <property type="entry name" value="TPP-binding domain"/>
    <property type="match status" value="1"/>
</dbReference>
<feature type="transmembrane region" description="Helical" evidence="16">
    <location>
        <begin position="6"/>
        <end position="24"/>
    </location>
</feature>
<dbReference type="EC" id="7.1.1.1" evidence="4 15"/>
<dbReference type="PIRSF" id="PIRSF000204">
    <property type="entry name" value="PNTB"/>
    <property type="match status" value="1"/>
</dbReference>
<feature type="transmembrane region" description="Helical" evidence="16">
    <location>
        <begin position="36"/>
        <end position="54"/>
    </location>
</feature>
<feature type="transmembrane region" description="Helical" evidence="16">
    <location>
        <begin position="186"/>
        <end position="207"/>
    </location>
</feature>
<dbReference type="GO" id="GO:0005886">
    <property type="term" value="C:plasma membrane"/>
    <property type="evidence" value="ECO:0007669"/>
    <property type="project" value="UniProtKB-SubCell"/>
</dbReference>
<dbReference type="NCBIfam" id="NF006974">
    <property type="entry name" value="PRK09444.1"/>
    <property type="match status" value="1"/>
</dbReference>
<proteinExistence type="inferred from homology"/>
<feature type="domain" description="NADP transhydrogenase beta-like" evidence="17">
    <location>
        <begin position="7"/>
        <end position="461"/>
    </location>
</feature>
<comment type="caution">
    <text evidence="18">The sequence shown here is derived from an EMBL/GenBank/DDBJ whole genome shotgun (WGS) entry which is preliminary data.</text>
</comment>
<dbReference type="Pfam" id="PF02233">
    <property type="entry name" value="PNTB"/>
    <property type="match status" value="1"/>
</dbReference>
<keyword evidence="10 15" id="KW-1278">Translocase</keyword>
<feature type="transmembrane region" description="Helical" evidence="16">
    <location>
        <begin position="161"/>
        <end position="180"/>
    </location>
</feature>
<keyword evidence="19" id="KW-1185">Reference proteome</keyword>
<dbReference type="InterPro" id="IPR012136">
    <property type="entry name" value="NADH_DH_b"/>
</dbReference>
<dbReference type="GO" id="GO:0008750">
    <property type="term" value="F:proton-translocating NAD(P)+ transhydrogenase activity"/>
    <property type="evidence" value="ECO:0007669"/>
    <property type="project" value="UniProtKB-EC"/>
</dbReference>
<gene>
    <name evidence="18" type="primary">pntB</name>
    <name evidence="18" type="ORF">GS597_09770</name>
</gene>
<evidence type="ECO:0000256" key="5">
    <source>
        <dbReference type="ARBA" id="ARBA00014581"/>
    </source>
</evidence>
<evidence type="ECO:0000256" key="9">
    <source>
        <dbReference type="ARBA" id="ARBA00022857"/>
    </source>
</evidence>
<dbReference type="FunFam" id="3.40.50.1220:FF:000002">
    <property type="entry name" value="NAD(P) transhydrogenase subunit beta"/>
    <property type="match status" value="1"/>
</dbReference>
<keyword evidence="7 15" id="KW-0997">Cell inner membrane</keyword>
<dbReference type="InterPro" id="IPR034300">
    <property type="entry name" value="PNTB-like"/>
</dbReference>
<name>A0A8K1ZZG6_9CYAN</name>
<dbReference type="PANTHER" id="PTHR44758:SF1">
    <property type="entry name" value="NAD(P) TRANSHYDROGENASE SUBUNIT BETA"/>
    <property type="match status" value="1"/>
</dbReference>
<evidence type="ECO:0000256" key="7">
    <source>
        <dbReference type="ARBA" id="ARBA00022519"/>
    </source>
</evidence>
<accession>A0A8K1ZZG6</accession>
<sequence length="480" mass="49853">MTNSLVTVAYIAASALFILSLGGLSNQESARRGNLFGILGMVLALLATAFSTQVTGYTTLISMVVPGVIIGAIVAARVAMTSMPELVAILHSFVGLAAVLVGVANYLQPTTLVGAEETIHQLEIYIGVFIGAVTFTGSIVAFGKLRALISSKPLTLPGRHLLNLGMLAATVWFGISFMGVEAPAGLMPLLIMTAIASVLGIHLVAAIGGADMPVVISMLNSYSGWAAAAAGFMLSNDLLIITGALVGSSGAILSFIMCRAMNRSFISVILGGFGANSGGSAASSSDGVVGEATSITAEETVDLLETAKQVIIVPGYGMAVAQAQHSVARITEMLRDRGTAVRFGIHPVAGRLPGHMNVLLAEANVPYDIVLEMEEINDDFPETDVVLVIGANDTVNPSAIEDPNSPIAGMPVLEVWKAKHAIVMKRSLASGYAGVDNPLFYKENTQMLFGDARTNVDAILAKLVESTEPTKAEPALATAR</sequence>
<comment type="similarity">
    <text evidence="3 15">Belongs to the PNT beta subunit family.</text>
</comment>
<feature type="transmembrane region" description="Helical" evidence="16">
    <location>
        <begin position="214"/>
        <end position="232"/>
    </location>
</feature>
<reference evidence="18" key="1">
    <citation type="submission" date="2019-12" db="EMBL/GenBank/DDBJ databases">
        <title>High-Quality draft genome sequences of three cyanobacteria isolated from the limestone walls of the Old Cathedral of Coimbra.</title>
        <authorList>
            <person name="Tiago I."/>
            <person name="Soares F."/>
            <person name="Portugal A."/>
        </authorList>
    </citation>
    <scope>NUCLEOTIDE SEQUENCE [LARGE SCALE GENOMIC DNA]</scope>
    <source>
        <strain evidence="18">C</strain>
    </source>
</reference>